<dbReference type="AlphaFoldDB" id="A0A7D5M3M8"/>
<sequence>MKQSPVHTSKFAPPELVIVPVVDAALIVNVPCCVLKSGFEDRNTSLIGISSSNTNDSTSVRVLS</sequence>
<evidence type="ECO:0000313" key="2">
    <source>
        <dbReference type="Proteomes" id="UP000509441"/>
    </source>
</evidence>
<reference evidence="1 2" key="1">
    <citation type="submission" date="2018-02" db="EMBL/GenBank/DDBJ databases">
        <title>Complete genome of Nitrosopumilus oxyclinae HCE1.</title>
        <authorList>
            <person name="Qin W."/>
            <person name="Zheng Y."/>
            <person name="Stahl D.A."/>
        </authorList>
    </citation>
    <scope>NUCLEOTIDE SEQUENCE [LARGE SCALE GENOMIC DNA]</scope>
    <source>
        <strain evidence="1 2">HCE1</strain>
    </source>
</reference>
<name>A0A7D5M3M8_9ARCH</name>
<proteinExistence type="predicted"/>
<dbReference type="KEGG" id="nox:C5F49_00375"/>
<gene>
    <name evidence="1" type="ORF">C5F49_00375</name>
</gene>
<evidence type="ECO:0000313" key="1">
    <source>
        <dbReference type="EMBL" id="QLH03947.1"/>
    </source>
</evidence>
<keyword evidence="2" id="KW-1185">Reference proteome</keyword>
<protein>
    <submittedName>
        <fullName evidence="1">Uncharacterized protein</fullName>
    </submittedName>
</protein>
<dbReference type="EMBL" id="CP026994">
    <property type="protein sequence ID" value="QLH03947.1"/>
    <property type="molecule type" value="Genomic_DNA"/>
</dbReference>
<organism evidence="1 2">
    <name type="scientific">Nitrosopumilus oxyclinae</name>
    <dbReference type="NCBI Taxonomy" id="1959104"/>
    <lineage>
        <taxon>Archaea</taxon>
        <taxon>Nitrososphaerota</taxon>
        <taxon>Nitrososphaeria</taxon>
        <taxon>Nitrosopumilales</taxon>
        <taxon>Nitrosopumilaceae</taxon>
        <taxon>Nitrosopumilus</taxon>
    </lineage>
</organism>
<accession>A0A7D5M3M8</accession>
<dbReference type="Proteomes" id="UP000509441">
    <property type="component" value="Chromosome"/>
</dbReference>